<dbReference type="AlphaFoldDB" id="A0A9D5WV17"/>
<evidence type="ECO:0000256" key="1">
    <source>
        <dbReference type="SAM" id="Phobius"/>
    </source>
</evidence>
<keyword evidence="1" id="KW-0472">Membrane</keyword>
<dbReference type="GO" id="GO:0015221">
    <property type="term" value="F:lipopolysaccharide transmembrane transporter activity"/>
    <property type="evidence" value="ECO:0007669"/>
    <property type="project" value="InterPro"/>
</dbReference>
<evidence type="ECO:0000313" key="3">
    <source>
        <dbReference type="Proteomes" id="UP000787419"/>
    </source>
</evidence>
<dbReference type="InterPro" id="IPR026265">
    <property type="entry name" value="LptC"/>
</dbReference>
<dbReference type="Proteomes" id="UP000787419">
    <property type="component" value="Unassembled WGS sequence"/>
</dbReference>
<keyword evidence="1" id="KW-0812">Transmembrane</keyword>
<comment type="caution">
    <text evidence="2">The sequence shown here is derived from an EMBL/GenBank/DDBJ whole genome shotgun (WGS) entry which is preliminary data.</text>
</comment>
<dbReference type="GO" id="GO:0005886">
    <property type="term" value="C:plasma membrane"/>
    <property type="evidence" value="ECO:0007669"/>
    <property type="project" value="InterPro"/>
</dbReference>
<dbReference type="NCBIfam" id="TIGR04409">
    <property type="entry name" value="LptC_YrbK"/>
    <property type="match status" value="1"/>
</dbReference>
<evidence type="ECO:0000313" key="2">
    <source>
        <dbReference type="EMBL" id="MBF1446176.1"/>
    </source>
</evidence>
<dbReference type="InterPro" id="IPR010664">
    <property type="entry name" value="LipoPS_assembly_LptC-rel"/>
</dbReference>
<proteinExistence type="predicted"/>
<organism evidence="2 3">
    <name type="scientific">Prevotella nigrescens</name>
    <dbReference type="NCBI Taxonomy" id="28133"/>
    <lineage>
        <taxon>Bacteria</taxon>
        <taxon>Pseudomonadati</taxon>
        <taxon>Bacteroidota</taxon>
        <taxon>Bacteroidia</taxon>
        <taxon>Bacteroidales</taxon>
        <taxon>Prevotellaceae</taxon>
        <taxon>Prevotella</taxon>
    </lineage>
</organism>
<reference evidence="2" key="1">
    <citation type="submission" date="2020-04" db="EMBL/GenBank/DDBJ databases">
        <title>Deep metagenomics examines the oral microbiome during advanced dental caries in children, revealing novel taxa and co-occurrences with host molecules.</title>
        <authorList>
            <person name="Baker J.L."/>
            <person name="Morton J.T."/>
            <person name="Dinis M."/>
            <person name="Alvarez R."/>
            <person name="Tran N.C."/>
            <person name="Knight R."/>
            <person name="Edlund A."/>
        </authorList>
    </citation>
    <scope>NUCLEOTIDE SEQUENCE</scope>
    <source>
        <strain evidence="2">JCVI_32_bin.50</strain>
    </source>
</reference>
<keyword evidence="1" id="KW-1133">Transmembrane helix</keyword>
<accession>A0A9D5WV17</accession>
<feature type="transmembrane region" description="Helical" evidence="1">
    <location>
        <begin position="7"/>
        <end position="23"/>
    </location>
</feature>
<name>A0A9D5WV17_9BACT</name>
<dbReference type="PROSITE" id="PS51257">
    <property type="entry name" value="PROKAR_LIPOPROTEIN"/>
    <property type="match status" value="1"/>
</dbReference>
<gene>
    <name evidence="2" type="primary">lptC</name>
    <name evidence="2" type="ORF">HXN55_02125</name>
</gene>
<dbReference type="RefSeq" id="WP_278489146.1">
    <property type="nucleotide sequence ID" value="NZ_CAJZDG010000036.1"/>
</dbReference>
<protein>
    <submittedName>
        <fullName evidence="2">LPS export ABC transporter periplasmic protein LptC</fullName>
    </submittedName>
</protein>
<dbReference type="Pfam" id="PF06835">
    <property type="entry name" value="LptC"/>
    <property type="match status" value="1"/>
</dbReference>
<sequence length="219" mass="25831">MKQSKLFIFYVIIASCIISFWASCDKKRTNSAPAIYDRDSVPIMITYGVNTLISDSGIIKYRIIAEEWEVNEVKHPSRWIFNKGILLTQFDLKKHVQGFLQCDTAIYYDKERRWELHGHVQIVTAKDVEFYSNELFWDERNHEIWSHKYSRIKTPDKALEGDWFKSDEQMTAYEIRQTKGWGIFNDREFAPNNNGTMTMPSAPIDTISHQRLHTTIINR</sequence>
<dbReference type="EMBL" id="JABZTM010000013">
    <property type="protein sequence ID" value="MBF1446176.1"/>
    <property type="molecule type" value="Genomic_DNA"/>
</dbReference>